<evidence type="ECO:0000256" key="1">
    <source>
        <dbReference type="ARBA" id="ARBA00006217"/>
    </source>
</evidence>
<dbReference type="Proteomes" id="UP001209701">
    <property type="component" value="Unassembled WGS sequence"/>
</dbReference>
<dbReference type="SUPFAM" id="SSF53056">
    <property type="entry name" value="beta-carbonic anhydrase, cab"/>
    <property type="match status" value="1"/>
</dbReference>
<feature type="signal peptide" evidence="2">
    <location>
        <begin position="1"/>
        <end position="21"/>
    </location>
</feature>
<comment type="caution">
    <text evidence="3">The sequence shown here is derived from an EMBL/GenBank/DDBJ whole genome shotgun (WGS) entry which is preliminary data.</text>
</comment>
<keyword evidence="4" id="KW-1185">Reference proteome</keyword>
<dbReference type="NCBIfam" id="NF011765">
    <property type="entry name" value="PRK15219.1"/>
    <property type="match status" value="1"/>
</dbReference>
<dbReference type="InterPro" id="IPR036874">
    <property type="entry name" value="Carbonic_anhydrase_sf"/>
</dbReference>
<dbReference type="Pfam" id="PF00484">
    <property type="entry name" value="Pro_CA"/>
    <property type="match status" value="1"/>
</dbReference>
<evidence type="ECO:0000256" key="2">
    <source>
        <dbReference type="SAM" id="SignalP"/>
    </source>
</evidence>
<evidence type="ECO:0000313" key="4">
    <source>
        <dbReference type="Proteomes" id="UP001209701"/>
    </source>
</evidence>
<reference evidence="3 4" key="1">
    <citation type="submission" date="2021-11" db="EMBL/GenBank/DDBJ databases">
        <authorList>
            <person name="Liang Q."/>
            <person name="Mou H."/>
            <person name="Liu Z."/>
        </authorList>
    </citation>
    <scope>NUCLEOTIDE SEQUENCE [LARGE SCALE GENOMIC DNA]</scope>
    <source>
        <strain evidence="3 4">CHU3</strain>
    </source>
</reference>
<feature type="chain" id="PRO_5046114076" evidence="2">
    <location>
        <begin position="22"/>
        <end position="241"/>
    </location>
</feature>
<dbReference type="PANTHER" id="PTHR11002:SF79">
    <property type="entry name" value="CARBONIC ANHYDRASE 2"/>
    <property type="match status" value="1"/>
</dbReference>
<comment type="similarity">
    <text evidence="1">Belongs to the beta-class carbonic anhydrase family.</text>
</comment>
<dbReference type="InterPro" id="IPR001765">
    <property type="entry name" value="Carbonic_anhydrase"/>
</dbReference>
<keyword evidence="2" id="KW-0732">Signal</keyword>
<sequence>MTANSKMLALLITLGLGAAQASDDHGGPVHPKPYTPGVTLSKAVQASITPEQSIKILQAGNQRFAAGRSLKYDHKRHVRQTALGQFPFASVVACIDSRSAPEQVFDTGVGDIFTARVAGSTVNEDMVGSLEYAAKVGGSRAIVVLGHSNCGAIKGACDDVQMGNLTGLLAKLKPAVEATSTSGERNSKNYSFVNDVNEMNVKLTVEKIRATSPILKEMEAAGQIKIVGAVYDTATGKVHWQ</sequence>
<dbReference type="Gene3D" id="3.40.1050.10">
    <property type="entry name" value="Carbonic anhydrase"/>
    <property type="match status" value="1"/>
</dbReference>
<protein>
    <submittedName>
        <fullName evidence="3">Carbonic anhydrase</fullName>
    </submittedName>
</protein>
<proteinExistence type="inferred from homology"/>
<dbReference type="PANTHER" id="PTHR11002">
    <property type="entry name" value="CARBONIC ANHYDRASE"/>
    <property type="match status" value="1"/>
</dbReference>
<dbReference type="CDD" id="cd03378">
    <property type="entry name" value="beta_CA_cladeC"/>
    <property type="match status" value="1"/>
</dbReference>
<evidence type="ECO:0000313" key="3">
    <source>
        <dbReference type="EMBL" id="MCV2369609.1"/>
    </source>
</evidence>
<organism evidence="3 4">
    <name type="scientific">Roseateles oligotrophus</name>
    <dbReference type="NCBI Taxonomy" id="1769250"/>
    <lineage>
        <taxon>Bacteria</taxon>
        <taxon>Pseudomonadati</taxon>
        <taxon>Pseudomonadota</taxon>
        <taxon>Betaproteobacteria</taxon>
        <taxon>Burkholderiales</taxon>
        <taxon>Sphaerotilaceae</taxon>
        <taxon>Roseateles</taxon>
    </lineage>
</organism>
<accession>A0ABT2YHR9</accession>
<dbReference type="SMART" id="SM00947">
    <property type="entry name" value="Pro_CA"/>
    <property type="match status" value="1"/>
</dbReference>
<dbReference type="EMBL" id="JAJIRN010000007">
    <property type="protein sequence ID" value="MCV2369609.1"/>
    <property type="molecule type" value="Genomic_DNA"/>
</dbReference>
<name>A0ABT2YHR9_9BURK</name>
<gene>
    <name evidence="3" type="ORF">LNV07_16135</name>
</gene>